<name>A0A1Q2MHC7_9BACT</name>
<sequence precursor="true">MQKFVSGLILLFLITSFSSNIFAEDPDYGSTLETAETAVTDGSAYYGVLSDSSDQDWFKFSQSGNNLYRLTLLNSEYNWKYIHVYIIDEFDFIRELPHITAYNQGQQAQYFIEYPYDCYIKVSGNAGSYRINVEYLETVEPDDYQNACDDAADQIVIDAGPLAATLDHTDPEFYDTDWFYFQPQPLHKYRIKKTQAANSNLWFQLYNDACQQLYGSTNEITFIPWDANDYKLYLHGDVNRYGNYYTIEIEDIDSYTDDHLNTYGGATAYTPGSGELFCSIDYEANVGSDLDYLTFEPIANTRYSFKLKNLEYSWKYLKVYQEDEFGIAQELCNTSAYNQLNECTAFFEYDRTVYVRMEGSVGNYSVEINQLDTVTDSYSNFCQSAFPILIDEDIIGTLVHDDPYDVDWLSFQPVPLQKYRITLTPASNSGVWFAVYNDNCQQIYGATNDMTFIPWDAADYKIYVHGDANRKGNYYSIKVKPLENEFYTDDWPNTRETAANLPKDGTEVDVALEYEANLGTDVDWFTFVAALSGNYHFTIMNPEYNWDTMRIYRVNETNQLVEVRAESAYNQLKEFDVALTEGTHFVRMEGSVGGCVITLQSPEPRCGDLDHPYPTADANRDCVVDMHDIAEMALQWLTDVRP</sequence>
<gene>
    <name evidence="2" type="ORF">SMSP2_02317</name>
</gene>
<feature type="signal peptide" evidence="1">
    <location>
        <begin position="1"/>
        <end position="23"/>
    </location>
</feature>
<evidence type="ECO:0000256" key="1">
    <source>
        <dbReference type="SAM" id="SignalP"/>
    </source>
</evidence>
<evidence type="ECO:0000313" key="3">
    <source>
        <dbReference type="Proteomes" id="UP000188181"/>
    </source>
</evidence>
<keyword evidence="1" id="KW-0732">Signal</keyword>
<accession>A0A1Q2MHC7</accession>
<evidence type="ECO:0000313" key="2">
    <source>
        <dbReference type="EMBL" id="AQQ71938.1"/>
    </source>
</evidence>
<dbReference type="Gene3D" id="2.60.120.380">
    <property type="match status" value="3"/>
</dbReference>
<dbReference type="EMBL" id="CP019646">
    <property type="protein sequence ID" value="AQQ71938.1"/>
    <property type="molecule type" value="Genomic_DNA"/>
</dbReference>
<protein>
    <submittedName>
        <fullName evidence="2">Uncharacterized protein</fullName>
    </submittedName>
</protein>
<organism evidence="2 3">
    <name type="scientific">Limihaloglobus sulfuriphilus</name>
    <dbReference type="NCBI Taxonomy" id="1851148"/>
    <lineage>
        <taxon>Bacteria</taxon>
        <taxon>Pseudomonadati</taxon>
        <taxon>Planctomycetota</taxon>
        <taxon>Phycisphaerae</taxon>
        <taxon>Sedimentisphaerales</taxon>
        <taxon>Sedimentisphaeraceae</taxon>
        <taxon>Limihaloglobus</taxon>
    </lineage>
</organism>
<reference evidence="3" key="1">
    <citation type="submission" date="2017-02" db="EMBL/GenBank/DDBJ databases">
        <title>Comparative genomics and description of representatives of a novel lineage of planctomycetes thriving in anoxic sediments.</title>
        <authorList>
            <person name="Spring S."/>
            <person name="Bunk B."/>
            <person name="Sproer C."/>
        </authorList>
    </citation>
    <scope>NUCLEOTIDE SEQUENCE [LARGE SCALE GENOMIC DNA]</scope>
    <source>
        <strain evidence="3">SM-Chi-D1</strain>
    </source>
</reference>
<proteinExistence type="predicted"/>
<feature type="chain" id="PRO_5013338080" evidence="1">
    <location>
        <begin position="24"/>
        <end position="642"/>
    </location>
</feature>
<dbReference type="AlphaFoldDB" id="A0A1Q2MHC7"/>
<dbReference type="Proteomes" id="UP000188181">
    <property type="component" value="Chromosome"/>
</dbReference>
<dbReference type="KEGG" id="pbas:SMSP2_02317"/>
<keyword evidence="3" id="KW-1185">Reference proteome</keyword>
<dbReference type="STRING" id="1851148.SMSP2_02317"/>